<evidence type="ECO:0000256" key="7">
    <source>
        <dbReference type="ARBA" id="ARBA00022622"/>
    </source>
</evidence>
<dbReference type="PRINTS" id="PR00756">
    <property type="entry name" value="ALADIPTASE"/>
</dbReference>
<dbReference type="InterPro" id="IPR001930">
    <property type="entry name" value="Peptidase_M1"/>
</dbReference>
<dbReference type="GO" id="GO:0098552">
    <property type="term" value="C:side of membrane"/>
    <property type="evidence" value="ECO:0007669"/>
    <property type="project" value="UniProtKB-KW"/>
</dbReference>
<evidence type="ECO:0000256" key="6">
    <source>
        <dbReference type="ARBA" id="ARBA00022475"/>
    </source>
</evidence>
<protein>
    <recommendedName>
        <fullName evidence="5">Aminopeptidase N</fullName>
        <ecNumber evidence="4">3.4.11.2</ecNumber>
    </recommendedName>
</protein>
<evidence type="ECO:0000256" key="2">
    <source>
        <dbReference type="ARBA" id="ARBA00004609"/>
    </source>
</evidence>
<evidence type="ECO:0000256" key="1">
    <source>
        <dbReference type="ARBA" id="ARBA00000098"/>
    </source>
</evidence>
<evidence type="ECO:0000256" key="15">
    <source>
        <dbReference type="ARBA" id="ARBA00023157"/>
    </source>
</evidence>
<dbReference type="Gene3D" id="2.60.40.1910">
    <property type="match status" value="2"/>
</dbReference>
<dbReference type="GO" id="GO:0005886">
    <property type="term" value="C:plasma membrane"/>
    <property type="evidence" value="ECO:0007669"/>
    <property type="project" value="UniProtKB-SubCell"/>
</dbReference>
<dbReference type="EC" id="3.4.11.2" evidence="4"/>
<feature type="domain" description="Peptidase M1 membrane alanine aminopeptidase" evidence="21">
    <location>
        <begin position="289"/>
        <end position="508"/>
    </location>
</feature>
<feature type="binding site" evidence="19">
    <location>
        <position position="365"/>
    </location>
    <ligand>
        <name>Zn(2+)</name>
        <dbReference type="ChEBI" id="CHEBI:29105"/>
        <note>catalytic</note>
    </ligand>
</feature>
<dbReference type="CDD" id="cd09601">
    <property type="entry name" value="M1_APN-Q_like"/>
    <property type="match status" value="1"/>
</dbReference>
<dbReference type="Gene3D" id="1.25.50.20">
    <property type="match status" value="2"/>
</dbReference>
<keyword evidence="11" id="KW-0378">Hydrolase</keyword>
<feature type="site" description="Transition state stabilizer" evidence="20">
    <location>
        <position position="446"/>
    </location>
</feature>
<evidence type="ECO:0000256" key="11">
    <source>
        <dbReference type="ARBA" id="ARBA00022801"/>
    </source>
</evidence>
<dbReference type="FunFam" id="1.25.50.20:FF:000001">
    <property type="entry name" value="Aminopeptidase"/>
    <property type="match status" value="1"/>
</dbReference>
<dbReference type="PANTHER" id="PTHR11533:SF290">
    <property type="entry name" value="AMINOPEPTIDASE"/>
    <property type="match status" value="1"/>
</dbReference>
<dbReference type="GO" id="GO:0008270">
    <property type="term" value="F:zinc ion binding"/>
    <property type="evidence" value="ECO:0007669"/>
    <property type="project" value="InterPro"/>
</dbReference>
<evidence type="ECO:0000256" key="19">
    <source>
        <dbReference type="PIRSR" id="PIRSR634016-3"/>
    </source>
</evidence>
<evidence type="ECO:0000256" key="10">
    <source>
        <dbReference type="ARBA" id="ARBA00022729"/>
    </source>
</evidence>
<evidence type="ECO:0000256" key="17">
    <source>
        <dbReference type="ARBA" id="ARBA00023288"/>
    </source>
</evidence>
<dbReference type="InterPro" id="IPR042097">
    <property type="entry name" value="Aminopeptidase_N-like_N_sf"/>
</dbReference>
<feature type="domain" description="Peptidase M1 membrane alanine aminopeptidase" evidence="21">
    <location>
        <begin position="1149"/>
        <end position="1372"/>
    </location>
</feature>
<evidence type="ECO:0000256" key="5">
    <source>
        <dbReference type="ARBA" id="ARBA00015611"/>
    </source>
</evidence>
<keyword evidence="9 19" id="KW-0479">Metal-binding</keyword>
<feature type="binding site" evidence="19">
    <location>
        <position position="361"/>
    </location>
    <ligand>
        <name>Zn(2+)</name>
        <dbReference type="ChEBI" id="CHEBI:29105"/>
        <note>catalytic</note>
    </ligand>
</feature>
<feature type="domain" description="Aminopeptidase N-like N-terminal" evidence="23">
    <location>
        <begin position="59"/>
        <end position="253"/>
    </location>
</feature>
<comment type="catalytic activity">
    <reaction evidence="1">
        <text>Release of an N-terminal amino acid, Xaa-|-Yaa- from a peptide, amide or arylamide. Xaa is preferably Ala, but may be most amino acids including Pro (slow action). When a terminal hydrophobic residue is followed by a prolyl residue, the two may be released as an intact Xaa-Pro dipeptide.</text>
        <dbReference type="EC" id="3.4.11.2"/>
    </reaction>
</comment>
<evidence type="ECO:0000313" key="25">
    <source>
        <dbReference type="Proteomes" id="UP000494256"/>
    </source>
</evidence>
<evidence type="ECO:0000313" key="24">
    <source>
        <dbReference type="EMBL" id="CAB3239524.1"/>
    </source>
</evidence>
<dbReference type="GO" id="GO:0070006">
    <property type="term" value="F:metalloaminopeptidase activity"/>
    <property type="evidence" value="ECO:0007669"/>
    <property type="project" value="TreeGrafter"/>
</dbReference>
<comment type="subcellular location">
    <subcellularLocation>
        <location evidence="2">Cell membrane</location>
        <topology evidence="2">Lipid-anchor</topology>
        <topology evidence="2">GPI-anchor</topology>
    </subcellularLocation>
</comment>
<dbReference type="GO" id="GO:0043171">
    <property type="term" value="P:peptide catabolic process"/>
    <property type="evidence" value="ECO:0007669"/>
    <property type="project" value="TreeGrafter"/>
</dbReference>
<feature type="domain" description="ERAP1-like C-terminal" evidence="22">
    <location>
        <begin position="593"/>
        <end position="897"/>
    </location>
</feature>
<feature type="domain" description="ERAP1-like C-terminal" evidence="22">
    <location>
        <begin position="1445"/>
        <end position="1758"/>
    </location>
</feature>
<dbReference type="SUPFAM" id="SSF55486">
    <property type="entry name" value="Metalloproteases ('zincins'), catalytic domain"/>
    <property type="match status" value="2"/>
</dbReference>
<dbReference type="Gene3D" id="2.60.40.1730">
    <property type="entry name" value="tricorn interacting facor f3 domain"/>
    <property type="match status" value="2"/>
</dbReference>
<dbReference type="Pfam" id="PF17900">
    <property type="entry name" value="Peptidase_M1_N"/>
    <property type="match status" value="2"/>
</dbReference>
<name>A0A8S1A1G7_ARCPL</name>
<dbReference type="GO" id="GO:0042277">
    <property type="term" value="F:peptide binding"/>
    <property type="evidence" value="ECO:0007669"/>
    <property type="project" value="TreeGrafter"/>
</dbReference>
<evidence type="ECO:0000256" key="13">
    <source>
        <dbReference type="ARBA" id="ARBA00023049"/>
    </source>
</evidence>
<evidence type="ECO:0000256" key="9">
    <source>
        <dbReference type="ARBA" id="ARBA00022723"/>
    </source>
</evidence>
<dbReference type="Gene3D" id="1.10.390.10">
    <property type="entry name" value="Neutral Protease Domain 2"/>
    <property type="match status" value="2"/>
</dbReference>
<keyword evidence="16" id="KW-0325">Glycoprotein</keyword>
<dbReference type="InterPro" id="IPR034016">
    <property type="entry name" value="M1_APN-typ"/>
</dbReference>
<dbReference type="GO" id="GO:0016285">
    <property type="term" value="F:alanyl aminopeptidase activity"/>
    <property type="evidence" value="ECO:0007669"/>
    <property type="project" value="UniProtKB-EC"/>
</dbReference>
<keyword evidence="13" id="KW-0482">Metalloprotease</keyword>
<accession>A0A8S1A1G7</accession>
<comment type="caution">
    <text evidence="24">The sequence shown here is derived from an EMBL/GenBank/DDBJ whole genome shotgun (WGS) entry which is preliminary data.</text>
</comment>
<dbReference type="GO" id="GO:0005615">
    <property type="term" value="C:extracellular space"/>
    <property type="evidence" value="ECO:0007669"/>
    <property type="project" value="TreeGrafter"/>
</dbReference>
<keyword evidence="14" id="KW-0472">Membrane</keyword>
<dbReference type="PANTHER" id="PTHR11533">
    <property type="entry name" value="PROTEASE M1 ZINC METALLOPROTEASE"/>
    <property type="match status" value="1"/>
</dbReference>
<evidence type="ECO:0000259" key="21">
    <source>
        <dbReference type="Pfam" id="PF01433"/>
    </source>
</evidence>
<dbReference type="GO" id="GO:0006508">
    <property type="term" value="P:proteolysis"/>
    <property type="evidence" value="ECO:0007669"/>
    <property type="project" value="UniProtKB-KW"/>
</dbReference>
<dbReference type="SUPFAM" id="SSF63737">
    <property type="entry name" value="Leukotriene A4 hydrolase N-terminal domain"/>
    <property type="match status" value="2"/>
</dbReference>
<dbReference type="Pfam" id="PF11838">
    <property type="entry name" value="ERAP1_C"/>
    <property type="match status" value="2"/>
</dbReference>
<dbReference type="Pfam" id="PF01433">
    <property type="entry name" value="Peptidase_M1"/>
    <property type="match status" value="2"/>
</dbReference>
<dbReference type="OrthoDB" id="8194427at2759"/>
<dbReference type="EMBL" id="CADEBD010000308">
    <property type="protein sequence ID" value="CAB3239524.1"/>
    <property type="molecule type" value="Genomic_DNA"/>
</dbReference>
<evidence type="ECO:0000256" key="18">
    <source>
        <dbReference type="PIRSR" id="PIRSR634016-1"/>
    </source>
</evidence>
<keyword evidence="6" id="KW-1003">Cell membrane</keyword>
<gene>
    <name evidence="24" type="ORF">APLA_LOCUS8749</name>
</gene>
<dbReference type="Proteomes" id="UP000494256">
    <property type="component" value="Unassembled WGS sequence"/>
</dbReference>
<sequence>MYKTAAFVISSLVNTIDMYLLPLILLLGSAISAASSQQVTDTIIDDRAERYPLPNDVQPSFYDLILYFDPNSPESFNGEVTITATVVNNTNQIVLHAMEMSIEEIQVTVVPAPPGAIAGGNLYSSYSQADDDTHLLRIYLTQQLVTNQNIYIRIRYTGHYAANMFGAYVSTYVENGQTVSLVTSQLQPTFARRVFPCFDEPALKAIFRTTIYSRPTHTVVRTNMPYRANELKQNVTGWDKYEFEDTPIMSTYLHGFLVSNFETVTNQQEIFNVTFSVYSRPGTQESAAFAMQFGQENMASLVDYYDFLYYLPKLDKVAVPDFAAGAMENWGIVIYREIALLVTDGVTTTASKQSVARLITHENVHLWIGNEVTPISWTYLWLSEGFATFFDHYAIDIIRPSWRMRDQFLLILQNVFQADAVNSVNPMTYPVYTPAEILGTFNAVAYQKSASVIRMLQHILTPEVFQLGVRLYIRAMSRRAAHPSDLYLHFQNAVAQANYSISYTVEEILAPWVNQGGFPVLTIERSASTANSVVVSQERYLTARANSTERWLVPVNWVLSSSPDFSDTKPMAWIQSPLPARSIDIPELSSAEWFIFNKQQTGYYRVNYDVQNWIAIAGALHTNHEVIHVLNRANLLDDAFNLARNGRLNYNVAFNLSRYLIQEKDYIPWGAVNPSFTYLEVALSASNAYPAFQNYLLNLTAPLYQELGFDASATEDHVTAFHRNIILNINCRHGNTDCVNTATQLLEDLRQNRTQHLNPDIQILVYCSALRGGSEENFNFLWDLYLRSTDSGEQSILLNALGCTSNAERRTFYLNQVIATNSQVREQDRHTIVVSVINSSPESLDAALDFIHENFHLIQPRVQGLTGTTNILNALGRRLTSEDHLTRLTQLVSRHQSVFTAGEWAALAGVQENIAASITWTTENEASVEAWLNENYGSGAAAITSGRAIIDVTITEIDTRDQPIRLHRRNLEIDSITFTLGGTSVFDARFEDGEEDDILIIFTDQISLTYTFYIEYRGSLAMAGRAFYVGHHGDISYLAMNLHPTYARQVFPCMDEPTEQAVIKFTYNNVEFNTLLSNSQLEEGTTNEFRAIEGPAHGWGMIAHNFLNINLPTANVLLHARPGLQTQDAQASVAINSYFNNLQEWTDKDYFTIHLDQDGRLNIVALPDVSTNWHSLSVIGIWEPHLLMEAQHSIKQRKTAFYEIANAIAKQWFGYVIHPENWRFEWVVSGLASYAAYEMMRLFQTNDLIEDVTLLDVNTLFVTDVIQESLLRDAYVGTEPLEASGDLFNENDIRDHVNGLLKLKAPALLRMMRIVLGDPDQDFIQTAARSLLNRRAMDTVHSLHLVDAINSDWLADGNHDMIDNVHDFLGQWKDIAGYPLLHASVRQGGVLVTQEHFSFGTQQVRNFPIPITFTTSVVPNFLNYHPSMVIDGSFTIPVIVGPEDWILFNIQGQGYYRVNYDDILWERIIETLEDPETREIIHPLNRATLVDDALNLARAGKLHYDIAFRVVLTMEHETEYAVWKAFVRNMEFLRKRLLPYVAVNELYPDIYLRMVRRTIHAVEEELGFEPELNLLEPAMHTLTRGLVMEHACKANYDPCIAAAVELFWDQNNGEIVNPNIPHEIRPAVYCTMVREGEEDIIEALEERLNLENTLYERLVILESWACSQDGDFIMSLLEETISGNTYSVEERSKIFAAVAESSYDNAMIALNFMSANAEQIIEMYGGLERFEALISVLADNMADNDAASQFQIWRNAQDNNLGNSANVAQRAILTIFQNLNWNEANIEEVYEWIDENDASTIVLSFAAFCISVMVTLLNH</sequence>
<evidence type="ECO:0000256" key="16">
    <source>
        <dbReference type="ARBA" id="ARBA00023180"/>
    </source>
</evidence>
<feature type="active site" description="Proton acceptor" evidence="18">
    <location>
        <position position="362"/>
    </location>
</feature>
<dbReference type="InterPro" id="IPR027268">
    <property type="entry name" value="Peptidase_M4/M1_CTD_sf"/>
</dbReference>
<feature type="binding site" evidence="19">
    <location>
        <position position="384"/>
    </location>
    <ligand>
        <name>Zn(2+)</name>
        <dbReference type="ChEBI" id="CHEBI:29105"/>
        <note>catalytic</note>
    </ligand>
</feature>
<keyword evidence="7" id="KW-0336">GPI-anchor</keyword>
<dbReference type="FunFam" id="1.10.390.10:FF:000019">
    <property type="entry name" value="Aminopeptidase"/>
    <property type="match status" value="1"/>
</dbReference>
<evidence type="ECO:0000259" key="22">
    <source>
        <dbReference type="Pfam" id="PF11838"/>
    </source>
</evidence>
<dbReference type="InterPro" id="IPR024571">
    <property type="entry name" value="ERAP1-like_C_dom"/>
</dbReference>
<keyword evidence="17" id="KW-0449">Lipoprotein</keyword>
<comment type="cofactor">
    <cofactor evidence="19">
        <name>Zn(2+)</name>
        <dbReference type="ChEBI" id="CHEBI:29105"/>
    </cofactor>
    <text evidence="19">Binds 1 zinc ion per subunit.</text>
</comment>
<dbReference type="InterPro" id="IPR050344">
    <property type="entry name" value="Peptidase_M1_aminopeptidases"/>
</dbReference>
<proteinExistence type="inferred from homology"/>
<evidence type="ECO:0000256" key="14">
    <source>
        <dbReference type="ARBA" id="ARBA00023136"/>
    </source>
</evidence>
<evidence type="ECO:0000259" key="23">
    <source>
        <dbReference type="Pfam" id="PF17900"/>
    </source>
</evidence>
<dbReference type="FunFam" id="2.60.40.1910:FF:000008">
    <property type="entry name" value="Aminopeptidase"/>
    <property type="match status" value="1"/>
</dbReference>
<evidence type="ECO:0000256" key="20">
    <source>
        <dbReference type="PIRSR" id="PIRSR634016-4"/>
    </source>
</evidence>
<evidence type="ECO:0000256" key="8">
    <source>
        <dbReference type="ARBA" id="ARBA00022670"/>
    </source>
</evidence>
<dbReference type="GO" id="GO:0005737">
    <property type="term" value="C:cytoplasm"/>
    <property type="evidence" value="ECO:0007669"/>
    <property type="project" value="TreeGrafter"/>
</dbReference>
<reference evidence="24 25" key="1">
    <citation type="submission" date="2020-04" db="EMBL/GenBank/DDBJ databases">
        <authorList>
            <person name="Wallbank WR R."/>
            <person name="Pardo Diaz C."/>
            <person name="Kozak K."/>
            <person name="Martin S."/>
            <person name="Jiggins C."/>
            <person name="Moest M."/>
            <person name="Warren A I."/>
            <person name="Byers J.R.P. K."/>
            <person name="Montejo-Kovacevich G."/>
            <person name="Yen C E."/>
        </authorList>
    </citation>
    <scope>NUCLEOTIDE SEQUENCE [LARGE SCALE GENOMIC DNA]</scope>
</reference>
<evidence type="ECO:0000256" key="12">
    <source>
        <dbReference type="ARBA" id="ARBA00022833"/>
    </source>
</evidence>
<dbReference type="InterPro" id="IPR014782">
    <property type="entry name" value="Peptidase_M1_dom"/>
</dbReference>
<dbReference type="InterPro" id="IPR045357">
    <property type="entry name" value="Aminopeptidase_N-like_N"/>
</dbReference>
<comment type="similarity">
    <text evidence="3">Belongs to the peptidase M1 family.</text>
</comment>
<organism evidence="24 25">
    <name type="scientific">Arctia plantaginis</name>
    <name type="common">Wood tiger moth</name>
    <name type="synonym">Phalaena plantaginis</name>
    <dbReference type="NCBI Taxonomy" id="874455"/>
    <lineage>
        <taxon>Eukaryota</taxon>
        <taxon>Metazoa</taxon>
        <taxon>Ecdysozoa</taxon>
        <taxon>Arthropoda</taxon>
        <taxon>Hexapoda</taxon>
        <taxon>Insecta</taxon>
        <taxon>Pterygota</taxon>
        <taxon>Neoptera</taxon>
        <taxon>Endopterygota</taxon>
        <taxon>Lepidoptera</taxon>
        <taxon>Glossata</taxon>
        <taxon>Ditrysia</taxon>
        <taxon>Noctuoidea</taxon>
        <taxon>Erebidae</taxon>
        <taxon>Arctiinae</taxon>
        <taxon>Arctia</taxon>
    </lineage>
</organism>
<evidence type="ECO:0000256" key="3">
    <source>
        <dbReference type="ARBA" id="ARBA00010136"/>
    </source>
</evidence>
<keyword evidence="12 19" id="KW-0862">Zinc</keyword>
<evidence type="ECO:0000256" key="4">
    <source>
        <dbReference type="ARBA" id="ARBA00012564"/>
    </source>
</evidence>
<feature type="domain" description="Aminopeptidase N-like N-terminal" evidence="23">
    <location>
        <begin position="945"/>
        <end position="1086"/>
    </location>
</feature>
<keyword evidence="15" id="KW-1015">Disulfide bond</keyword>
<keyword evidence="8" id="KW-0645">Protease</keyword>
<keyword evidence="10" id="KW-0732">Signal</keyword>